<dbReference type="SUPFAM" id="SSF56925">
    <property type="entry name" value="OMPA-like"/>
    <property type="match status" value="1"/>
</dbReference>
<evidence type="ECO:0000313" key="5">
    <source>
        <dbReference type="Proteomes" id="UP000297475"/>
    </source>
</evidence>
<protein>
    <recommendedName>
        <fullName evidence="3">Outer membrane protein beta-barrel domain-containing protein</fullName>
    </recommendedName>
</protein>
<comment type="caution">
    <text evidence="4">The sequence shown here is derived from an EMBL/GenBank/DDBJ whole genome shotgun (WGS) entry which is preliminary data.</text>
</comment>
<name>A0A4Z0W9Q8_9GAMM</name>
<keyword evidence="1 2" id="KW-0732">Signal</keyword>
<dbReference type="AlphaFoldDB" id="A0A4Z0W9Q8"/>
<feature type="chain" id="PRO_5021187657" description="Outer membrane protein beta-barrel domain-containing protein" evidence="2">
    <location>
        <begin position="22"/>
        <end position="242"/>
    </location>
</feature>
<evidence type="ECO:0000256" key="1">
    <source>
        <dbReference type="ARBA" id="ARBA00022729"/>
    </source>
</evidence>
<dbReference type="Pfam" id="PF13505">
    <property type="entry name" value="OMP_b-brl"/>
    <property type="match status" value="1"/>
</dbReference>
<dbReference type="RefSeq" id="WP_135484584.1">
    <property type="nucleotide sequence ID" value="NZ_SRMF01000010.1"/>
</dbReference>
<dbReference type="Proteomes" id="UP000297475">
    <property type="component" value="Unassembled WGS sequence"/>
</dbReference>
<feature type="signal peptide" evidence="2">
    <location>
        <begin position="1"/>
        <end position="21"/>
    </location>
</feature>
<sequence>MMKRTFTALAATLVVSSSLSAQDIGFAPQVGQWELRTDLTDLTFRREKWSNDGDDYADRTRFSINGQALYSISPRLSAGAYVRYFRETTGDGQGESNGGQSNYIIRPIVRYFFTDNLGAGFSYRYYSGRSFDGDGDDTSSLTTTAIVPRVMYRTPLSDEWLLEAYGEYVWFSREDFDGDGETTGEDAERAWVLGTELKYFLSPSFSANLDLSYTSADTDLEDDDTDMGYSAFRADLGFSFYF</sequence>
<dbReference type="EMBL" id="SRMF01000010">
    <property type="protein sequence ID" value="TGG91162.1"/>
    <property type="molecule type" value="Genomic_DNA"/>
</dbReference>
<evidence type="ECO:0000256" key="2">
    <source>
        <dbReference type="SAM" id="SignalP"/>
    </source>
</evidence>
<feature type="domain" description="Outer membrane protein beta-barrel" evidence="3">
    <location>
        <begin position="105"/>
        <end position="240"/>
    </location>
</feature>
<proteinExistence type="predicted"/>
<accession>A0A4Z0W9Q8</accession>
<keyword evidence="5" id="KW-1185">Reference proteome</keyword>
<reference evidence="4 5" key="1">
    <citation type="submission" date="2019-04" db="EMBL/GenBank/DDBJ databases">
        <title>Natronospirillum operosus gen. nov., sp. nov., a haloalkaliphilic satellite isolated from decaying biomass of laboratory culture of cyanobacterium Geitlerinema sp. and proposal of Natronospirillaceae fam. nov. and Saccharospirillaceae fam. nov.</title>
        <authorList>
            <person name="Kevbrin V."/>
            <person name="Boltyanskaya Y."/>
            <person name="Koziaeva V."/>
            <person name="Grouzdev D.S."/>
            <person name="Park M."/>
            <person name="Cho J."/>
        </authorList>
    </citation>
    <scope>NUCLEOTIDE SEQUENCE [LARGE SCALE GENOMIC DNA]</scope>
    <source>
        <strain evidence="4 5">G-116</strain>
    </source>
</reference>
<gene>
    <name evidence="4" type="ORF">E4656_17395</name>
</gene>
<evidence type="ECO:0000313" key="4">
    <source>
        <dbReference type="EMBL" id="TGG91162.1"/>
    </source>
</evidence>
<organism evidence="4 5">
    <name type="scientific">Natronospirillum operosum</name>
    <dbReference type="NCBI Taxonomy" id="2759953"/>
    <lineage>
        <taxon>Bacteria</taxon>
        <taxon>Pseudomonadati</taxon>
        <taxon>Pseudomonadota</taxon>
        <taxon>Gammaproteobacteria</taxon>
        <taxon>Oceanospirillales</taxon>
        <taxon>Natronospirillaceae</taxon>
        <taxon>Natronospirillum</taxon>
    </lineage>
</organism>
<dbReference type="Gene3D" id="2.40.160.20">
    <property type="match status" value="1"/>
</dbReference>
<dbReference type="InterPro" id="IPR027385">
    <property type="entry name" value="Beta-barrel_OMP"/>
</dbReference>
<dbReference type="InterPro" id="IPR011250">
    <property type="entry name" value="OMP/PagP_B-barrel"/>
</dbReference>
<evidence type="ECO:0000259" key="3">
    <source>
        <dbReference type="Pfam" id="PF13505"/>
    </source>
</evidence>